<evidence type="ECO:0000259" key="2">
    <source>
        <dbReference type="Pfam" id="PF13472"/>
    </source>
</evidence>
<dbReference type="InterPro" id="IPR029058">
    <property type="entry name" value="AB_hydrolase_fold"/>
</dbReference>
<gene>
    <name evidence="3" type="ORF">EOD41_02565</name>
</gene>
<dbReference type="PANTHER" id="PTHR34407">
    <property type="entry name" value="EXPRESSED PROTEIN"/>
    <property type="match status" value="1"/>
</dbReference>
<dbReference type="InterPro" id="IPR036514">
    <property type="entry name" value="SGNH_hydro_sf"/>
</dbReference>
<comment type="caution">
    <text evidence="3">The sequence shown here is derived from an EMBL/GenBank/DDBJ whole genome shotgun (WGS) entry which is preliminary data.</text>
</comment>
<dbReference type="RefSeq" id="WP_127703203.1">
    <property type="nucleotide sequence ID" value="NZ_SACK01000001.1"/>
</dbReference>
<dbReference type="Proteomes" id="UP000282759">
    <property type="component" value="Unassembled WGS sequence"/>
</dbReference>
<keyword evidence="1" id="KW-0732">Signal</keyword>
<protein>
    <submittedName>
        <fullName evidence="3">SGNH/GDSL hydrolase family protein</fullName>
    </submittedName>
</protein>
<dbReference type="Gene3D" id="3.40.50.1110">
    <property type="entry name" value="SGNH hydrolase"/>
    <property type="match status" value="1"/>
</dbReference>
<keyword evidence="3" id="KW-0378">Hydrolase</keyword>
<reference evidence="3 4" key="1">
    <citation type="submission" date="2019-01" db="EMBL/GenBank/DDBJ databases">
        <authorList>
            <person name="Chen W.-M."/>
        </authorList>
    </citation>
    <scope>NUCLEOTIDE SEQUENCE [LARGE SCALE GENOMIC DNA]</scope>
    <source>
        <strain evidence="3 4">YBJ-36</strain>
    </source>
</reference>
<dbReference type="GO" id="GO:0016788">
    <property type="term" value="F:hydrolase activity, acting on ester bonds"/>
    <property type="evidence" value="ECO:0007669"/>
    <property type="project" value="UniProtKB-ARBA"/>
</dbReference>
<dbReference type="OrthoDB" id="9796689at2"/>
<evidence type="ECO:0000313" key="3">
    <source>
        <dbReference type="EMBL" id="RVU02837.1"/>
    </source>
</evidence>
<dbReference type="EMBL" id="SACK01000001">
    <property type="protein sequence ID" value="RVU02837.1"/>
    <property type="molecule type" value="Genomic_DNA"/>
</dbReference>
<dbReference type="PANTHER" id="PTHR34407:SF1">
    <property type="entry name" value="SGNH HYDROLASE-TYPE ESTERASE DOMAIN-CONTAINING PROTEIN"/>
    <property type="match status" value="1"/>
</dbReference>
<organism evidence="3 4">
    <name type="scientific">Mucilaginibacter limnophilus</name>
    <dbReference type="NCBI Taxonomy" id="1932778"/>
    <lineage>
        <taxon>Bacteria</taxon>
        <taxon>Pseudomonadati</taxon>
        <taxon>Bacteroidota</taxon>
        <taxon>Sphingobacteriia</taxon>
        <taxon>Sphingobacteriales</taxon>
        <taxon>Sphingobacteriaceae</taxon>
        <taxon>Mucilaginibacter</taxon>
    </lineage>
</organism>
<sequence length="650" mass="73104">MLRGLITSLLFCSTVLQLHAQAPAAGQADLWKGFERINISISGHKAYYVKPRKPLQGNPWVWRASFPDWHTDIDSLLLVRGFYVAYVSVDDQFGSPYAMQVWDQFYTYLIKKQGFATRAALEAISRGGLYAYAWAKRNPDKVSCIYAETPVCDFKSWPGGKGKSPGDKDEWIKLQNAYHLNETQLLQYNDNPIDNLEGLASFKVPIFHLVGYDDKLVPSSENTFPLVQKYMALGGPVTVYPVTDGPQEMQGHHVPIKKPAVIADFIYQNSYPVNAPLSYKNYINIRGGIPNAYKIITQKKQVTVGFVGGSITYNPGWREKVCRYLSERFPDTKFRFIRAAIPSLGSLPHAFRLQQDLLDSGKVDLMFLEAAVNDKVNKTDSLIQIRALEGIVSHARKSNPAMDIIMMSFADPYKTDDYNKGKVPTEIANHELIAAHYNLPSINLAKEVADKIRNNEFSWNDDFKDIHPSPFGQELYFATIKSLFHYVFEIKPPQNIVKAKLPQLLNTFSFTKGRYYNIRNAKAGTGWVYFPNWKPSDNLSTREGFVNVPMLVAERTGSKLTLPFSGTAVGMAVVSGGDAGVISYSIDNGPVKEIDLYTEYSSWLHLPNYLLFQGDLKKGSHTLTLTISDKKNANSKGNACRIVNFFINDN</sequence>
<feature type="domain" description="SGNH hydrolase-type esterase" evidence="2">
    <location>
        <begin position="306"/>
        <end position="475"/>
    </location>
</feature>
<proteinExistence type="predicted"/>
<evidence type="ECO:0000256" key="1">
    <source>
        <dbReference type="SAM" id="SignalP"/>
    </source>
</evidence>
<accession>A0A437MYW0</accession>
<dbReference type="InterPro" id="IPR013830">
    <property type="entry name" value="SGNH_hydro"/>
</dbReference>
<dbReference type="SUPFAM" id="SSF52266">
    <property type="entry name" value="SGNH hydrolase"/>
    <property type="match status" value="1"/>
</dbReference>
<dbReference type="Gene3D" id="2.60.120.260">
    <property type="entry name" value="Galactose-binding domain-like"/>
    <property type="match status" value="1"/>
</dbReference>
<keyword evidence="4" id="KW-1185">Reference proteome</keyword>
<feature type="signal peptide" evidence="1">
    <location>
        <begin position="1"/>
        <end position="20"/>
    </location>
</feature>
<evidence type="ECO:0000313" key="4">
    <source>
        <dbReference type="Proteomes" id="UP000282759"/>
    </source>
</evidence>
<feature type="chain" id="PRO_5019476623" evidence="1">
    <location>
        <begin position="21"/>
        <end position="650"/>
    </location>
</feature>
<name>A0A437MYW0_9SPHI</name>
<dbReference type="Pfam" id="PF13472">
    <property type="entry name" value="Lipase_GDSL_2"/>
    <property type="match status" value="1"/>
</dbReference>
<dbReference type="CDD" id="cd00229">
    <property type="entry name" value="SGNH_hydrolase"/>
    <property type="match status" value="1"/>
</dbReference>
<dbReference type="Gene3D" id="3.40.50.1820">
    <property type="entry name" value="alpha/beta hydrolase"/>
    <property type="match status" value="1"/>
</dbReference>
<dbReference type="SUPFAM" id="SSF53474">
    <property type="entry name" value="alpha/beta-Hydrolases"/>
    <property type="match status" value="1"/>
</dbReference>
<dbReference type="AlphaFoldDB" id="A0A437MYW0"/>